<evidence type="ECO:0000313" key="2">
    <source>
        <dbReference type="EMBL" id="SVC13423.1"/>
    </source>
</evidence>
<feature type="non-terminal residue" evidence="2">
    <location>
        <position position="91"/>
    </location>
</feature>
<dbReference type="EMBL" id="UINC01075340">
    <property type="protein sequence ID" value="SVC13423.1"/>
    <property type="molecule type" value="Genomic_DNA"/>
</dbReference>
<gene>
    <name evidence="2" type="ORF">METZ01_LOCUS266277</name>
</gene>
<keyword evidence="1" id="KW-0560">Oxidoreductase</keyword>
<protein>
    <recommendedName>
        <fullName evidence="3">Methylenetetrahydrofolate reductase (NAD(P)H)</fullName>
    </recommendedName>
</protein>
<evidence type="ECO:0000256" key="1">
    <source>
        <dbReference type="ARBA" id="ARBA00023002"/>
    </source>
</evidence>
<dbReference type="InterPro" id="IPR029041">
    <property type="entry name" value="FAD-linked_oxidoreductase-like"/>
</dbReference>
<proteinExistence type="predicted"/>
<dbReference type="AlphaFoldDB" id="A0A382JQE9"/>
<dbReference type="GO" id="GO:0016491">
    <property type="term" value="F:oxidoreductase activity"/>
    <property type="evidence" value="ECO:0007669"/>
    <property type="project" value="UniProtKB-KW"/>
</dbReference>
<name>A0A382JQE9_9ZZZZ</name>
<reference evidence="2" key="1">
    <citation type="submission" date="2018-05" db="EMBL/GenBank/DDBJ databases">
        <authorList>
            <person name="Lanie J.A."/>
            <person name="Ng W.-L."/>
            <person name="Kazmierczak K.M."/>
            <person name="Andrzejewski T.M."/>
            <person name="Davidsen T.M."/>
            <person name="Wayne K.J."/>
            <person name="Tettelin H."/>
            <person name="Glass J.I."/>
            <person name="Rusch D."/>
            <person name="Podicherti R."/>
            <person name="Tsui H.-C.T."/>
            <person name="Winkler M.E."/>
        </authorList>
    </citation>
    <scope>NUCLEOTIDE SEQUENCE</scope>
</reference>
<organism evidence="2">
    <name type="scientific">marine metagenome</name>
    <dbReference type="NCBI Taxonomy" id="408172"/>
    <lineage>
        <taxon>unclassified sequences</taxon>
        <taxon>metagenomes</taxon>
        <taxon>ecological metagenomes</taxon>
    </lineage>
</organism>
<dbReference type="SUPFAM" id="SSF51730">
    <property type="entry name" value="FAD-linked oxidoreductase"/>
    <property type="match status" value="1"/>
</dbReference>
<sequence>MNFSLEIGFSADLENLPPVKDVYITLLPGENYLKIIEKAGDLVKKGFNPVPHFPARSITDEAQLKDYVSRCKDIGVKQALVIGGSQEQIGV</sequence>
<dbReference type="Gene3D" id="3.20.20.220">
    <property type="match status" value="1"/>
</dbReference>
<evidence type="ECO:0008006" key="3">
    <source>
        <dbReference type="Google" id="ProtNLM"/>
    </source>
</evidence>
<accession>A0A382JQE9</accession>